<dbReference type="Gene3D" id="3.40.50.1820">
    <property type="entry name" value="alpha/beta hydrolase"/>
    <property type="match status" value="1"/>
</dbReference>
<dbReference type="InterPro" id="IPR029058">
    <property type="entry name" value="AB_hydrolase_fold"/>
</dbReference>
<organism evidence="2 3">
    <name type="scientific">Fusarium kuroshium</name>
    <dbReference type="NCBI Taxonomy" id="2010991"/>
    <lineage>
        <taxon>Eukaryota</taxon>
        <taxon>Fungi</taxon>
        <taxon>Dikarya</taxon>
        <taxon>Ascomycota</taxon>
        <taxon>Pezizomycotina</taxon>
        <taxon>Sordariomycetes</taxon>
        <taxon>Hypocreomycetidae</taxon>
        <taxon>Hypocreales</taxon>
        <taxon>Nectriaceae</taxon>
        <taxon>Fusarium</taxon>
        <taxon>Fusarium solani species complex</taxon>
    </lineage>
</organism>
<feature type="compositionally biased region" description="Polar residues" evidence="1">
    <location>
        <begin position="183"/>
        <end position="210"/>
    </location>
</feature>
<gene>
    <name evidence="2" type="ORF">CDV36_015824</name>
</gene>
<dbReference type="EMBL" id="NKUJ01000672">
    <property type="protein sequence ID" value="RMJ01434.1"/>
    <property type="molecule type" value="Genomic_DNA"/>
</dbReference>
<sequence>MATCSPTEPVPNTQALDALDVQDDDSIIRNQDEAEAILQPALSAVARHLTSQNTPTIEKVLALDKSGGDLFDGPADGNGDTSPELSSSPETTPQIPHSIPPPPSSSKQLPTSQPSSYPLPSPWQSQPRPSPVKGSSNRASGSVLGNALSPARSRSRSAGQEALRRLQKALPSLSPPSHLLPSMPTSFFSNSSDRVNSGNSSIPSRSTARLQSPRAPPNSSTLSQTRPRPSPHQGQRLVPPTVSPSRPKALRRVTSDDSLLYHSLSRTSSLGDDESFQDVREMVNIRFMALKDSLPDVPNFKMPSLPKLYNQARRSTLSLSAVDSSDAHGTQGRLSKETSTSSKDGSSILDRVLDGLTGDLVIMGGYRGSILRSAEAPHQQVWAPVKLGLNMRKVNLEVGLEDEDEERMEETIKPDGMLKHIGPVDISRKFIKKLRSCDNARTGKLRIWDYGYDWRLSPPLLSRKLQEYLQKLPSNRPGTPIESRGALVISHSLGGLITRHAVNQRPDLFSGVLYCGTPQRCINILNPLRHGDVVLLNEKLLTASVNFSMRTSFVFLPEDGFCFVNKTTGEEYPIDFYDPQEWIKWHLSPCMQPALPHYNRPHSSSLSSFLPNSLRTRSDSKSEKQPPSPSTIARDRNPIAPQLDGSGAHVDEPLPSDPERQRYLEYLTRTLKMIRKFRSELAHSPSHQEVNAYPPHAVLYGKSIPTVYAAQVTSRDAIPCLDAYDDLLFRSGDGVVLAKEAMLPDGYSVVRGGRVCTERGHITMLGDLPAVGRALEALVRGRRKGIGLGVGGDGANETVKQRVPAESG</sequence>
<comment type="caution">
    <text evidence="2">The sequence shown here is derived from an EMBL/GenBank/DDBJ whole genome shotgun (WGS) entry which is preliminary data.</text>
</comment>
<name>A0A3M2R8J6_9HYPO</name>
<dbReference type="Proteomes" id="UP000277212">
    <property type="component" value="Unassembled WGS sequence"/>
</dbReference>
<evidence type="ECO:0000256" key="1">
    <source>
        <dbReference type="SAM" id="MobiDB-lite"/>
    </source>
</evidence>
<dbReference type="AlphaFoldDB" id="A0A3M2R8J6"/>
<feature type="compositionally biased region" description="Low complexity" evidence="1">
    <location>
        <begin position="105"/>
        <end position="127"/>
    </location>
</feature>
<dbReference type="OrthoDB" id="10250441at2759"/>
<accession>A0A3M2R8J6</accession>
<evidence type="ECO:0000313" key="2">
    <source>
        <dbReference type="EMBL" id="RMJ01434.1"/>
    </source>
</evidence>
<dbReference type="PANTHER" id="PTHR11440">
    <property type="entry name" value="LECITHIN-CHOLESTEROL ACYLTRANSFERASE-RELATED"/>
    <property type="match status" value="1"/>
</dbReference>
<feature type="region of interest" description="Disordered" evidence="1">
    <location>
        <begin position="65"/>
        <end position="254"/>
    </location>
</feature>
<feature type="compositionally biased region" description="Low complexity" evidence="1">
    <location>
        <begin position="604"/>
        <end position="614"/>
    </location>
</feature>
<evidence type="ECO:0000313" key="3">
    <source>
        <dbReference type="Proteomes" id="UP000277212"/>
    </source>
</evidence>
<keyword evidence="3" id="KW-1185">Reference proteome</keyword>
<feature type="region of interest" description="Disordered" evidence="1">
    <location>
        <begin position="604"/>
        <end position="661"/>
    </location>
</feature>
<reference evidence="2 3" key="1">
    <citation type="submission" date="2017-06" db="EMBL/GenBank/DDBJ databases">
        <title>Comparative genomic analysis of Ambrosia Fusariam Clade fungi.</title>
        <authorList>
            <person name="Stajich J.E."/>
            <person name="Carrillo J."/>
            <person name="Kijimoto T."/>
            <person name="Eskalen A."/>
            <person name="O'Donnell K."/>
            <person name="Kasson M."/>
        </authorList>
    </citation>
    <scope>NUCLEOTIDE SEQUENCE [LARGE SCALE GENOMIC DNA]</scope>
    <source>
        <strain evidence="2">UCR3666</strain>
    </source>
</reference>
<feature type="compositionally biased region" description="Low complexity" evidence="1">
    <location>
        <begin position="81"/>
        <end position="97"/>
    </location>
</feature>
<feature type="compositionally biased region" description="Low complexity" evidence="1">
    <location>
        <begin position="170"/>
        <end position="182"/>
    </location>
</feature>
<feature type="region of interest" description="Disordered" evidence="1">
    <location>
        <begin position="320"/>
        <end position="347"/>
    </location>
</feature>
<protein>
    <submittedName>
        <fullName evidence="2">Uncharacterized protein</fullName>
    </submittedName>
</protein>
<proteinExistence type="predicted"/>
<feature type="compositionally biased region" description="Basic and acidic residues" evidence="1">
    <location>
        <begin position="649"/>
        <end position="661"/>
    </location>
</feature>
<feature type="compositionally biased region" description="Polar residues" evidence="1">
    <location>
        <begin position="217"/>
        <end position="227"/>
    </location>
</feature>
<dbReference type="SUPFAM" id="SSF53474">
    <property type="entry name" value="alpha/beta-Hydrolases"/>
    <property type="match status" value="1"/>
</dbReference>